<organism evidence="1 2">
    <name type="scientific">Babesia gibsoni</name>
    <dbReference type="NCBI Taxonomy" id="33632"/>
    <lineage>
        <taxon>Eukaryota</taxon>
        <taxon>Sar</taxon>
        <taxon>Alveolata</taxon>
        <taxon>Apicomplexa</taxon>
        <taxon>Aconoidasida</taxon>
        <taxon>Piroplasmida</taxon>
        <taxon>Babesiidae</taxon>
        <taxon>Babesia</taxon>
    </lineage>
</organism>
<keyword evidence="2" id="KW-1185">Reference proteome</keyword>
<protein>
    <submittedName>
        <fullName evidence="1">Uncharacterized protein</fullName>
    </submittedName>
</protein>
<dbReference type="Proteomes" id="UP001230268">
    <property type="component" value="Unassembled WGS sequence"/>
</dbReference>
<gene>
    <name evidence="1" type="ORF">BgAZ_102820</name>
</gene>
<evidence type="ECO:0000313" key="1">
    <source>
        <dbReference type="EMBL" id="KAK1444376.1"/>
    </source>
</evidence>
<dbReference type="EMBL" id="JAVEPI010000001">
    <property type="protein sequence ID" value="KAK1444376.1"/>
    <property type="molecule type" value="Genomic_DNA"/>
</dbReference>
<comment type="caution">
    <text evidence="1">The sequence shown here is derived from an EMBL/GenBank/DDBJ whole genome shotgun (WGS) entry which is preliminary data.</text>
</comment>
<accession>A0AAD8PFJ7</accession>
<evidence type="ECO:0000313" key="2">
    <source>
        <dbReference type="Proteomes" id="UP001230268"/>
    </source>
</evidence>
<dbReference type="AlphaFoldDB" id="A0AAD8PFJ7"/>
<reference evidence="1" key="1">
    <citation type="submission" date="2023-08" db="EMBL/GenBank/DDBJ databases">
        <title>Draft sequence of the Babesia gibsoni genome.</title>
        <authorList>
            <person name="Yamagishi J.Y."/>
            <person name="Xuan X.X."/>
        </authorList>
    </citation>
    <scope>NUCLEOTIDE SEQUENCE</scope>
    <source>
        <strain evidence="1">Azabu</strain>
    </source>
</reference>
<name>A0AAD8PFJ7_BABGI</name>
<proteinExistence type="predicted"/>
<sequence>MSKTKESSGPVYTGRTDGTDNLSSYVQMKSPILGAVEFDASIPEIPVDACLLSYKPDVSVIDYSPSAVELTERLTAFQEFDRGLHIPALDGLCYAGVGIEDHDVLSQLEDEFRSLKSPGLGARLAELRMNMMRTPEMLLMQPIIGKACEGLPDIVNSTLFDDEEDNHIAPMESDDISVDRAESQPLENGEVATDKWDKMSVHERVNHHVSRINDTFVSPTTLQHPRRTNAKIARHYKIMPNVGLWKNRYIQASIEGVTNADNADYAGNLEVGSLLNVAKDEGTQRIFEYYVQADDEAKGDMQNEPNAQERFCFVRVYSCQKSATALGNDNYFLLSIPASLHNEVKAKIAGGDNFHSEGRMEIDEQNEDDVSESVAHILSLKGQKLVLHRAGKARRPDIMLTYTDDEYSNRTLILI</sequence>